<dbReference type="InterPro" id="IPR027417">
    <property type="entry name" value="P-loop_NTPase"/>
</dbReference>
<name>A0ABY5J158_9BACT</name>
<keyword evidence="6" id="KW-1185">Reference proteome</keyword>
<keyword evidence="3 5" id="KW-0067">ATP-binding</keyword>
<evidence type="ECO:0000259" key="4">
    <source>
        <dbReference type="PROSITE" id="PS50893"/>
    </source>
</evidence>
<dbReference type="GO" id="GO:0005524">
    <property type="term" value="F:ATP binding"/>
    <property type="evidence" value="ECO:0007669"/>
    <property type="project" value="UniProtKB-KW"/>
</dbReference>
<dbReference type="InterPro" id="IPR003593">
    <property type="entry name" value="AAA+_ATPase"/>
</dbReference>
<keyword evidence="2" id="KW-0547">Nucleotide-binding</keyword>
<dbReference type="Gene3D" id="3.40.50.300">
    <property type="entry name" value="P-loop containing nucleotide triphosphate hydrolases"/>
    <property type="match status" value="1"/>
</dbReference>
<evidence type="ECO:0000256" key="2">
    <source>
        <dbReference type="ARBA" id="ARBA00022741"/>
    </source>
</evidence>
<proteinExistence type="predicted"/>
<feature type="domain" description="ABC transporter" evidence="4">
    <location>
        <begin position="1"/>
        <end position="216"/>
    </location>
</feature>
<evidence type="ECO:0000256" key="3">
    <source>
        <dbReference type="ARBA" id="ARBA00022840"/>
    </source>
</evidence>
<dbReference type="InterPro" id="IPR051782">
    <property type="entry name" value="ABC_Transporter_VariousFunc"/>
</dbReference>
<dbReference type="PANTHER" id="PTHR42939">
    <property type="entry name" value="ABC TRANSPORTER ATP-BINDING PROTEIN ALBC-RELATED"/>
    <property type="match status" value="1"/>
</dbReference>
<dbReference type="SMART" id="SM00382">
    <property type="entry name" value="AAA"/>
    <property type="match status" value="1"/>
</dbReference>
<dbReference type="SUPFAM" id="SSF52540">
    <property type="entry name" value="P-loop containing nucleoside triphosphate hydrolases"/>
    <property type="match status" value="1"/>
</dbReference>
<reference evidence="5" key="1">
    <citation type="submission" date="2022-07" db="EMBL/GenBank/DDBJ databases">
        <title>Complete genome of Mycoplasma equigenitalium type strain T37.</title>
        <authorList>
            <person name="Spergser J."/>
        </authorList>
    </citation>
    <scope>NUCLEOTIDE SEQUENCE</scope>
    <source>
        <strain evidence="5">T37</strain>
    </source>
</reference>
<accession>A0ABY5J158</accession>
<gene>
    <name evidence="5" type="ORF">NPA09_00210</name>
</gene>
<protein>
    <submittedName>
        <fullName evidence="5">ABC transporter ATP-binding protein</fullName>
    </submittedName>
</protein>
<dbReference type="PANTHER" id="PTHR42939:SF1">
    <property type="entry name" value="ABC TRANSPORTER ATP-BINDING PROTEIN ALBC-RELATED"/>
    <property type="match status" value="1"/>
</dbReference>
<evidence type="ECO:0000313" key="6">
    <source>
        <dbReference type="Proteomes" id="UP001059576"/>
    </source>
</evidence>
<sequence>MKGKLFFDNVSFRVKTNKINLLLGQNGAGKTTLINIISNSDTNYKGEILFPNEINQNNKSILYFRTHLKFPFHLKLFKLIKLFVESFGSKNISDNEITQKAKDFDLEDKLNSFPSLFSSGEKRKVILLLSELCSPKLLILDEPEANLDYTSRIKMYEKLKDFVEQGMTILLSTHMVSEIEPYADYAIFIKRGKGVIAEGYSNNKFKFKDFYNEHIAEIKDRTKNKK</sequence>
<dbReference type="InterPro" id="IPR003439">
    <property type="entry name" value="ABC_transporter-like_ATP-bd"/>
</dbReference>
<evidence type="ECO:0000256" key="1">
    <source>
        <dbReference type="ARBA" id="ARBA00022448"/>
    </source>
</evidence>
<dbReference type="PROSITE" id="PS50893">
    <property type="entry name" value="ABC_TRANSPORTER_2"/>
    <property type="match status" value="1"/>
</dbReference>
<evidence type="ECO:0000313" key="5">
    <source>
        <dbReference type="EMBL" id="UUD36991.1"/>
    </source>
</evidence>
<organism evidence="5 6">
    <name type="scientific">Mycoplasmopsis equigenitalium</name>
    <dbReference type="NCBI Taxonomy" id="114883"/>
    <lineage>
        <taxon>Bacteria</taxon>
        <taxon>Bacillati</taxon>
        <taxon>Mycoplasmatota</taxon>
        <taxon>Mycoplasmoidales</taxon>
        <taxon>Metamycoplasmataceae</taxon>
        <taxon>Mycoplasmopsis</taxon>
    </lineage>
</organism>
<dbReference type="EMBL" id="CP101808">
    <property type="protein sequence ID" value="UUD36991.1"/>
    <property type="molecule type" value="Genomic_DNA"/>
</dbReference>
<dbReference type="Proteomes" id="UP001059576">
    <property type="component" value="Chromosome"/>
</dbReference>
<keyword evidence="1" id="KW-0813">Transport</keyword>
<dbReference type="RefSeq" id="WP_129722590.1">
    <property type="nucleotide sequence ID" value="NZ_CP101808.1"/>
</dbReference>
<dbReference type="Pfam" id="PF00005">
    <property type="entry name" value="ABC_tran"/>
    <property type="match status" value="1"/>
</dbReference>